<dbReference type="RefSeq" id="WP_146290328.1">
    <property type="nucleotide sequence ID" value="NZ_CP042304.1"/>
</dbReference>
<organism evidence="2 3">
    <name type="scientific">Devosia ginsengisoli</name>
    <dbReference type="NCBI Taxonomy" id="400770"/>
    <lineage>
        <taxon>Bacteria</taxon>
        <taxon>Pseudomonadati</taxon>
        <taxon>Pseudomonadota</taxon>
        <taxon>Alphaproteobacteria</taxon>
        <taxon>Hyphomicrobiales</taxon>
        <taxon>Devosiaceae</taxon>
        <taxon>Devosia</taxon>
    </lineage>
</organism>
<proteinExistence type="predicted"/>
<dbReference type="EMBL" id="CP042304">
    <property type="protein sequence ID" value="QDZ11509.1"/>
    <property type="molecule type" value="Genomic_DNA"/>
</dbReference>
<evidence type="ECO:0000313" key="3">
    <source>
        <dbReference type="Proteomes" id="UP000315364"/>
    </source>
</evidence>
<sequence>MQTSSLYPLIQVGDVEATARFYETTLGFTRIFSSDWYVQLRAASEHPFEIALIDQDHDSIPEPARGPSRNVILSFYVEDAAAEYARLSDGALAIAQPLRDEVFGQRHFIAADPNGILLDIITPIEPDPEWLAANSA</sequence>
<protein>
    <submittedName>
        <fullName evidence="2">Glyoxalase</fullName>
    </submittedName>
</protein>
<dbReference type="InterPro" id="IPR029068">
    <property type="entry name" value="Glyas_Bleomycin-R_OHBP_Dase"/>
</dbReference>
<dbReference type="Pfam" id="PF00903">
    <property type="entry name" value="Glyoxalase"/>
    <property type="match status" value="1"/>
</dbReference>
<name>A0A5B8LUJ5_9HYPH</name>
<dbReference type="InterPro" id="IPR037523">
    <property type="entry name" value="VOC_core"/>
</dbReference>
<feature type="domain" description="VOC" evidence="1">
    <location>
        <begin position="4"/>
        <end position="123"/>
    </location>
</feature>
<dbReference type="Proteomes" id="UP000315364">
    <property type="component" value="Chromosome"/>
</dbReference>
<dbReference type="OrthoDB" id="9798201at2"/>
<dbReference type="InterPro" id="IPR004360">
    <property type="entry name" value="Glyas_Fos-R_dOase_dom"/>
</dbReference>
<dbReference type="AlphaFoldDB" id="A0A5B8LUJ5"/>
<dbReference type="Gene3D" id="3.30.720.120">
    <property type="match status" value="1"/>
</dbReference>
<reference evidence="2 3" key="1">
    <citation type="submission" date="2019-07" db="EMBL/GenBank/DDBJ databases">
        <title>Full genome sequence of Devosia sp. Gsoil 520.</title>
        <authorList>
            <person name="Im W.-T."/>
        </authorList>
    </citation>
    <scope>NUCLEOTIDE SEQUENCE [LARGE SCALE GENOMIC DNA]</scope>
    <source>
        <strain evidence="2 3">Gsoil 520</strain>
    </source>
</reference>
<dbReference type="Gene3D" id="3.30.720.110">
    <property type="match status" value="1"/>
</dbReference>
<keyword evidence="3" id="KW-1185">Reference proteome</keyword>
<dbReference type="KEGG" id="dea:FPZ08_12495"/>
<evidence type="ECO:0000313" key="2">
    <source>
        <dbReference type="EMBL" id="QDZ11509.1"/>
    </source>
</evidence>
<accession>A0A5B8LUJ5</accession>
<gene>
    <name evidence="2" type="ORF">FPZ08_12495</name>
</gene>
<dbReference type="SUPFAM" id="SSF54593">
    <property type="entry name" value="Glyoxalase/Bleomycin resistance protein/Dihydroxybiphenyl dioxygenase"/>
    <property type="match status" value="1"/>
</dbReference>
<evidence type="ECO:0000259" key="1">
    <source>
        <dbReference type="PROSITE" id="PS51819"/>
    </source>
</evidence>
<dbReference type="PROSITE" id="PS51819">
    <property type="entry name" value="VOC"/>
    <property type="match status" value="1"/>
</dbReference>